<proteinExistence type="predicted"/>
<feature type="compositionally biased region" description="Pro residues" evidence="1">
    <location>
        <begin position="510"/>
        <end position="519"/>
    </location>
</feature>
<feature type="region of interest" description="Disordered" evidence="1">
    <location>
        <begin position="54"/>
        <end position="105"/>
    </location>
</feature>
<dbReference type="Proteomes" id="UP001596226">
    <property type="component" value="Unassembled WGS sequence"/>
</dbReference>
<feature type="region of interest" description="Disordered" evidence="1">
    <location>
        <begin position="1"/>
        <end position="23"/>
    </location>
</feature>
<evidence type="ECO:0000256" key="1">
    <source>
        <dbReference type="SAM" id="MobiDB-lite"/>
    </source>
</evidence>
<evidence type="ECO:0000256" key="2">
    <source>
        <dbReference type="SAM" id="Phobius"/>
    </source>
</evidence>
<feature type="compositionally biased region" description="Basic and acidic residues" evidence="1">
    <location>
        <begin position="79"/>
        <end position="105"/>
    </location>
</feature>
<keyword evidence="2" id="KW-0472">Membrane</keyword>
<evidence type="ECO:0008006" key="5">
    <source>
        <dbReference type="Google" id="ProtNLM"/>
    </source>
</evidence>
<keyword evidence="4" id="KW-1185">Reference proteome</keyword>
<keyword evidence="2" id="KW-0812">Transmembrane</keyword>
<feature type="transmembrane region" description="Helical" evidence="2">
    <location>
        <begin position="27"/>
        <end position="45"/>
    </location>
</feature>
<dbReference type="InterPro" id="IPR011050">
    <property type="entry name" value="Pectin_lyase_fold/virulence"/>
</dbReference>
<feature type="region of interest" description="Disordered" evidence="1">
    <location>
        <begin position="500"/>
        <end position="519"/>
    </location>
</feature>
<name>A0ABW1HCM1_9ACTN</name>
<sequence>MSNYLHPNISEAAAEQPGPPKRRRARWLVAGVAGLTGLAGLAAFTPGVSGAFGKSGTGLSSTGTQALADGSRASGNDNGKQDPGGRDGKDRKKDGDYKDSKDDDFRSVPCGADELIAAIVRANAGSGVKLRLAEKCTYTLTRSAPPPPVPFGAVGLPIITRPVTIDGNGSTIVRAANATPFRILEVGVGGDLTLRDVTIKGGQADGGVGAGGGGIRIDIGGRATIENTDVVYNRTNGLGGGIANFGFAKILGRSDHGKDWDGKDWDKDKKDGGSNISNNSALYDGGGIYNNGDLTVENTRLSYNNTIGVVNILPIGGAGGGLSNSKVAVLDHVRLDNNTAGFRGGGIRGGINSTTEARNIEVNDNRAGSEGGGIFSDGAFRLEHGKVHHNEAGQRGGGVFNQIGQFVADDTWISENTASTNSTIEHGGGVHVGSGTVVLRRSHVDRNRAVGTSSQGGGIYNGGTVILTETKVTENISALAPGGIFNDGGQVTVDQKSAITGNRPTNCTPSSPPVPNCFG</sequence>
<reference evidence="4" key="1">
    <citation type="journal article" date="2019" name="Int. J. Syst. Evol. Microbiol.">
        <title>The Global Catalogue of Microorganisms (GCM) 10K type strain sequencing project: providing services to taxonomists for standard genome sequencing and annotation.</title>
        <authorList>
            <consortium name="The Broad Institute Genomics Platform"/>
            <consortium name="The Broad Institute Genome Sequencing Center for Infectious Disease"/>
            <person name="Wu L."/>
            <person name="Ma J."/>
        </authorList>
    </citation>
    <scope>NUCLEOTIDE SEQUENCE [LARGE SCALE GENOMIC DNA]</scope>
    <source>
        <strain evidence="4">CGMCC 4.7144</strain>
    </source>
</reference>
<dbReference type="RefSeq" id="WP_377514665.1">
    <property type="nucleotide sequence ID" value="NZ_JBHSQS010000017.1"/>
</dbReference>
<evidence type="ECO:0000313" key="3">
    <source>
        <dbReference type="EMBL" id="MFC5926431.1"/>
    </source>
</evidence>
<feature type="compositionally biased region" description="Polar residues" evidence="1">
    <location>
        <begin position="500"/>
        <end position="509"/>
    </location>
</feature>
<comment type="caution">
    <text evidence="3">The sequence shown here is derived from an EMBL/GenBank/DDBJ whole genome shotgun (WGS) entry which is preliminary data.</text>
</comment>
<dbReference type="EMBL" id="JBHSQS010000017">
    <property type="protein sequence ID" value="MFC5926431.1"/>
    <property type="molecule type" value="Genomic_DNA"/>
</dbReference>
<accession>A0ABW1HCM1</accession>
<gene>
    <name evidence="3" type="ORF">ACFQGL_24145</name>
</gene>
<keyword evidence="2" id="KW-1133">Transmembrane helix</keyword>
<organism evidence="3 4">
    <name type="scientific">Micromonospora vulcania</name>
    <dbReference type="NCBI Taxonomy" id="1441873"/>
    <lineage>
        <taxon>Bacteria</taxon>
        <taxon>Bacillati</taxon>
        <taxon>Actinomycetota</taxon>
        <taxon>Actinomycetes</taxon>
        <taxon>Micromonosporales</taxon>
        <taxon>Micromonosporaceae</taxon>
        <taxon>Micromonospora</taxon>
    </lineage>
</organism>
<evidence type="ECO:0000313" key="4">
    <source>
        <dbReference type="Proteomes" id="UP001596226"/>
    </source>
</evidence>
<dbReference type="SUPFAM" id="SSF51126">
    <property type="entry name" value="Pectin lyase-like"/>
    <property type="match status" value="2"/>
</dbReference>
<protein>
    <recommendedName>
        <fullName evidence="5">Polymorphic outer membrane protein repeat-containing protein</fullName>
    </recommendedName>
</protein>